<comment type="caution">
    <text evidence="2">The sequence shown here is derived from an EMBL/GenBank/DDBJ whole genome shotgun (WGS) entry which is preliminary data.</text>
</comment>
<reference evidence="2 3" key="1">
    <citation type="submission" date="2013-08" db="EMBL/GenBank/DDBJ databases">
        <authorList>
            <person name="Weinstock G."/>
            <person name="Sodergren E."/>
            <person name="Wylie T."/>
            <person name="Fulton L."/>
            <person name="Fulton R."/>
            <person name="Fronick C."/>
            <person name="O'Laughlin M."/>
            <person name="Godfrey J."/>
            <person name="Miner T."/>
            <person name="Herter B."/>
            <person name="Appelbaum E."/>
            <person name="Cordes M."/>
            <person name="Lek S."/>
            <person name="Wollam A."/>
            <person name="Pepin K.H."/>
            <person name="Palsikar V.B."/>
            <person name="Mitreva M."/>
            <person name="Wilson R.K."/>
        </authorList>
    </citation>
    <scope>NUCLEOTIDE SEQUENCE [LARGE SCALE GENOMIC DNA]</scope>
    <source>
        <strain evidence="2 3">ATCC 15930</strain>
    </source>
</reference>
<sequence>MMHYYINRRVKHVLDGYSMLSGMLFQLNWNPVPTYLEQGYILAVTRRELKMLTTRAYWVGNERWRLEVGKSESLVVTGYGMNGLDSAKLVSNVTRVRDKRTRYANYRVVVGPVVAISLSTFFVQKVLYLIPKSRYCASHWRGKCT</sequence>
<dbReference type="PATRIC" id="fig|1122985.7.peg.1946"/>
<dbReference type="Proteomes" id="UP000027442">
    <property type="component" value="Unassembled WGS sequence"/>
</dbReference>
<evidence type="ECO:0000313" key="2">
    <source>
        <dbReference type="EMBL" id="KDR52095.1"/>
    </source>
</evidence>
<keyword evidence="1" id="KW-1133">Transmembrane helix</keyword>
<keyword evidence="3" id="KW-1185">Reference proteome</keyword>
<organism evidence="2 3">
    <name type="scientific">Hoylesella loescheii DSM 19665 = JCM 12249 = ATCC 15930</name>
    <dbReference type="NCBI Taxonomy" id="1122985"/>
    <lineage>
        <taxon>Bacteria</taxon>
        <taxon>Pseudomonadati</taxon>
        <taxon>Bacteroidota</taxon>
        <taxon>Bacteroidia</taxon>
        <taxon>Bacteroidales</taxon>
        <taxon>Prevotellaceae</taxon>
        <taxon>Hoylesella</taxon>
    </lineage>
</organism>
<keyword evidence="1" id="KW-0812">Transmembrane</keyword>
<name>A0A069QH45_HOYLO</name>
<accession>A0A069QH45</accession>
<evidence type="ECO:0000313" key="3">
    <source>
        <dbReference type="Proteomes" id="UP000027442"/>
    </source>
</evidence>
<feature type="transmembrane region" description="Helical" evidence="1">
    <location>
        <begin position="104"/>
        <end position="123"/>
    </location>
</feature>
<gene>
    <name evidence="2" type="ORF">HMPREF1991_01871</name>
</gene>
<keyword evidence="1" id="KW-0472">Membrane</keyword>
<proteinExistence type="predicted"/>
<evidence type="ECO:0000256" key="1">
    <source>
        <dbReference type="SAM" id="Phobius"/>
    </source>
</evidence>
<dbReference type="HOGENOM" id="CLU_1785144_0_0_10"/>
<dbReference type="EMBL" id="JNGW01000078">
    <property type="protein sequence ID" value="KDR52095.1"/>
    <property type="molecule type" value="Genomic_DNA"/>
</dbReference>
<protein>
    <submittedName>
        <fullName evidence="2">Uncharacterized protein</fullName>
    </submittedName>
</protein>
<dbReference type="AlphaFoldDB" id="A0A069QH45"/>